<dbReference type="RefSeq" id="WP_231603321.1">
    <property type="nucleotide sequence ID" value="NZ_SJPM01000010.1"/>
</dbReference>
<evidence type="ECO:0000256" key="1">
    <source>
        <dbReference type="ARBA" id="ARBA00008857"/>
    </source>
</evidence>
<dbReference type="InterPro" id="IPR050090">
    <property type="entry name" value="Tyrosine_recombinase_XerCD"/>
</dbReference>
<dbReference type="Pfam" id="PF13495">
    <property type="entry name" value="Phage_int_SAM_4"/>
    <property type="match status" value="1"/>
</dbReference>
<sequence>MSKYSNNSSPNPLGLFFPAAVRQRLSEDLHLSGKAKRTHDGYIRAVRQLSDFAQCSPDEVDETQVRRFFLHLKMDREFAYGSLRVALSGVKFFFTVTCKRDWEVIRMLKLQNINALPEVLTIQGVHRLIAATTTQRMFAYFWTVYSMGLRLNEGLHLQVGDIDAARGLIHIHRGKGAKDRYIPLPQSTLEVLRAYWTTHRHPRLLFPADGRNHSLAKNGISKAKNPMSETAVQGAMKAITNQLDFGKKVTIHTLRHSYATHLLEAGVSLKVIQKYLGHSSLQTTMIYLHLTETAEANSREIIEDVFGKLPGGVDGDAAARLAKLK</sequence>
<dbReference type="SUPFAM" id="SSF56349">
    <property type="entry name" value="DNA breaking-rejoining enzymes"/>
    <property type="match status" value="1"/>
</dbReference>
<keyword evidence="7" id="KW-1185">Reference proteome</keyword>
<dbReference type="InterPro" id="IPR010998">
    <property type="entry name" value="Integrase_recombinase_N"/>
</dbReference>
<dbReference type="Gene3D" id="1.10.443.10">
    <property type="entry name" value="Intergrase catalytic core"/>
    <property type="match status" value="1"/>
</dbReference>
<dbReference type="PANTHER" id="PTHR30349:SF64">
    <property type="entry name" value="PROPHAGE INTEGRASE INTD-RELATED"/>
    <property type="match status" value="1"/>
</dbReference>
<comment type="similarity">
    <text evidence="1">Belongs to the 'phage' integrase family.</text>
</comment>
<name>A0A5C6A026_9BACT</name>
<dbReference type="InterPro" id="IPR002104">
    <property type="entry name" value="Integrase_catalytic"/>
</dbReference>
<dbReference type="InterPro" id="IPR013762">
    <property type="entry name" value="Integrase-like_cat_sf"/>
</dbReference>
<dbReference type="PANTHER" id="PTHR30349">
    <property type="entry name" value="PHAGE INTEGRASE-RELATED"/>
    <property type="match status" value="1"/>
</dbReference>
<dbReference type="GO" id="GO:0003677">
    <property type="term" value="F:DNA binding"/>
    <property type="evidence" value="ECO:0007669"/>
    <property type="project" value="UniProtKB-KW"/>
</dbReference>
<dbReference type="AlphaFoldDB" id="A0A5C6A026"/>
<dbReference type="CDD" id="cd01193">
    <property type="entry name" value="INT_IntI_C"/>
    <property type="match status" value="1"/>
</dbReference>
<keyword evidence="3" id="KW-0238">DNA-binding</keyword>
<dbReference type="EMBL" id="SJPM01000010">
    <property type="protein sequence ID" value="TWT93172.1"/>
    <property type="molecule type" value="Genomic_DNA"/>
</dbReference>
<dbReference type="InterPro" id="IPR011010">
    <property type="entry name" value="DNA_brk_join_enz"/>
</dbReference>
<dbReference type="Gene3D" id="1.10.150.130">
    <property type="match status" value="1"/>
</dbReference>
<reference evidence="6 7" key="1">
    <citation type="submission" date="2019-02" db="EMBL/GenBank/DDBJ databases">
        <title>Deep-cultivation of Planctomycetes and their phenomic and genomic characterization uncovers novel biology.</title>
        <authorList>
            <person name="Wiegand S."/>
            <person name="Jogler M."/>
            <person name="Boedeker C."/>
            <person name="Pinto D."/>
            <person name="Vollmers J."/>
            <person name="Rivas-Marin E."/>
            <person name="Kohn T."/>
            <person name="Peeters S.H."/>
            <person name="Heuer A."/>
            <person name="Rast P."/>
            <person name="Oberbeckmann S."/>
            <person name="Bunk B."/>
            <person name="Jeske O."/>
            <person name="Meyerdierks A."/>
            <person name="Storesund J.E."/>
            <person name="Kallscheuer N."/>
            <person name="Luecker S."/>
            <person name="Lage O.M."/>
            <person name="Pohl T."/>
            <person name="Merkel B.J."/>
            <person name="Hornburger P."/>
            <person name="Mueller R.-W."/>
            <person name="Bruemmer F."/>
            <person name="Labrenz M."/>
            <person name="Spormann A.M."/>
            <person name="Op Den Camp H."/>
            <person name="Overmann J."/>
            <person name="Amann R."/>
            <person name="Jetten M.S.M."/>
            <person name="Mascher T."/>
            <person name="Medema M.H."/>
            <person name="Devos D.P."/>
            <person name="Kaster A.-K."/>
            <person name="Ovreas L."/>
            <person name="Rohde M."/>
            <person name="Galperin M.Y."/>
            <person name="Jogler C."/>
        </authorList>
    </citation>
    <scope>NUCLEOTIDE SEQUENCE [LARGE SCALE GENOMIC DNA]</scope>
    <source>
        <strain evidence="6 7">Pla100</strain>
    </source>
</reference>
<dbReference type="Pfam" id="PF00589">
    <property type="entry name" value="Phage_integrase"/>
    <property type="match status" value="1"/>
</dbReference>
<evidence type="ECO:0000313" key="6">
    <source>
        <dbReference type="EMBL" id="TWT93172.1"/>
    </source>
</evidence>
<evidence type="ECO:0000256" key="4">
    <source>
        <dbReference type="ARBA" id="ARBA00023172"/>
    </source>
</evidence>
<gene>
    <name evidence="6" type="primary">xerD_4</name>
    <name evidence="6" type="ORF">Pla100_44890</name>
</gene>
<feature type="domain" description="Tyr recombinase" evidence="5">
    <location>
        <begin position="115"/>
        <end position="303"/>
    </location>
</feature>
<accession>A0A5C6A026</accession>
<dbReference type="InterPro" id="IPR004107">
    <property type="entry name" value="Integrase_SAM-like_N"/>
</dbReference>
<protein>
    <submittedName>
        <fullName evidence="6">Tyrosine recombinase XerD</fullName>
    </submittedName>
</protein>
<keyword evidence="2" id="KW-0229">DNA integration</keyword>
<evidence type="ECO:0000259" key="5">
    <source>
        <dbReference type="PROSITE" id="PS51898"/>
    </source>
</evidence>
<evidence type="ECO:0000256" key="3">
    <source>
        <dbReference type="ARBA" id="ARBA00023125"/>
    </source>
</evidence>
<evidence type="ECO:0000313" key="7">
    <source>
        <dbReference type="Proteomes" id="UP000316213"/>
    </source>
</evidence>
<dbReference type="PROSITE" id="PS51898">
    <property type="entry name" value="TYR_RECOMBINASE"/>
    <property type="match status" value="1"/>
</dbReference>
<dbReference type="GO" id="GO:0015074">
    <property type="term" value="P:DNA integration"/>
    <property type="evidence" value="ECO:0007669"/>
    <property type="project" value="UniProtKB-KW"/>
</dbReference>
<dbReference type="Proteomes" id="UP000316213">
    <property type="component" value="Unassembled WGS sequence"/>
</dbReference>
<comment type="caution">
    <text evidence="6">The sequence shown here is derived from an EMBL/GenBank/DDBJ whole genome shotgun (WGS) entry which is preliminary data.</text>
</comment>
<keyword evidence="4" id="KW-0233">DNA recombination</keyword>
<dbReference type="GO" id="GO:0006310">
    <property type="term" value="P:DNA recombination"/>
    <property type="evidence" value="ECO:0007669"/>
    <property type="project" value="UniProtKB-KW"/>
</dbReference>
<evidence type="ECO:0000256" key="2">
    <source>
        <dbReference type="ARBA" id="ARBA00022908"/>
    </source>
</evidence>
<proteinExistence type="inferred from homology"/>
<organism evidence="6 7">
    <name type="scientific">Neorhodopirellula pilleata</name>
    <dbReference type="NCBI Taxonomy" id="2714738"/>
    <lineage>
        <taxon>Bacteria</taxon>
        <taxon>Pseudomonadati</taxon>
        <taxon>Planctomycetota</taxon>
        <taxon>Planctomycetia</taxon>
        <taxon>Pirellulales</taxon>
        <taxon>Pirellulaceae</taxon>
        <taxon>Neorhodopirellula</taxon>
    </lineage>
</organism>